<evidence type="ECO:0000256" key="1">
    <source>
        <dbReference type="ARBA" id="ARBA00004430"/>
    </source>
</evidence>
<evidence type="ECO:0000259" key="6">
    <source>
        <dbReference type="Pfam" id="PF12862"/>
    </source>
</evidence>
<evidence type="ECO:0000313" key="7">
    <source>
        <dbReference type="Proteomes" id="UP000694888"/>
    </source>
</evidence>
<feature type="region of interest" description="Disordered" evidence="5">
    <location>
        <begin position="419"/>
        <end position="445"/>
    </location>
</feature>
<evidence type="ECO:0000256" key="5">
    <source>
        <dbReference type="SAM" id="MobiDB-lite"/>
    </source>
</evidence>
<evidence type="ECO:0000313" key="8">
    <source>
        <dbReference type="RefSeq" id="XP_035825870.1"/>
    </source>
</evidence>
<dbReference type="SMART" id="SM00028">
    <property type="entry name" value="TPR"/>
    <property type="match status" value="3"/>
</dbReference>
<dbReference type="PROSITE" id="PS50005">
    <property type="entry name" value="TPR"/>
    <property type="match status" value="1"/>
</dbReference>
<feature type="compositionally biased region" description="Basic and acidic residues" evidence="5">
    <location>
        <begin position="390"/>
        <end position="400"/>
    </location>
</feature>
<keyword evidence="7" id="KW-1185">Reference proteome</keyword>
<dbReference type="RefSeq" id="XP_035825870.1">
    <property type="nucleotide sequence ID" value="XM_035969977.1"/>
</dbReference>
<evidence type="ECO:0000256" key="3">
    <source>
        <dbReference type="ARBA" id="ARBA00034143"/>
    </source>
</evidence>
<dbReference type="PANTHER" id="PTHR23040">
    <property type="match status" value="1"/>
</dbReference>
<evidence type="ECO:0000256" key="4">
    <source>
        <dbReference type="PROSITE-ProRule" id="PRU00339"/>
    </source>
</evidence>
<gene>
    <name evidence="8" type="primary">LOC101861661</name>
</gene>
<dbReference type="SUPFAM" id="SSF48452">
    <property type="entry name" value="TPR-like"/>
    <property type="match status" value="1"/>
</dbReference>
<feature type="domain" description="Anaphase-promoting complex subunit 5" evidence="6">
    <location>
        <begin position="265"/>
        <end position="313"/>
    </location>
</feature>
<feature type="compositionally biased region" description="Basic residues" evidence="5">
    <location>
        <begin position="344"/>
        <end position="358"/>
    </location>
</feature>
<dbReference type="GeneID" id="101861661"/>
<organism evidence="7 8">
    <name type="scientific">Aplysia californica</name>
    <name type="common">California sea hare</name>
    <dbReference type="NCBI Taxonomy" id="6500"/>
    <lineage>
        <taxon>Eukaryota</taxon>
        <taxon>Metazoa</taxon>
        <taxon>Spiralia</taxon>
        <taxon>Lophotrochozoa</taxon>
        <taxon>Mollusca</taxon>
        <taxon>Gastropoda</taxon>
        <taxon>Heterobranchia</taxon>
        <taxon>Euthyneura</taxon>
        <taxon>Tectipleura</taxon>
        <taxon>Aplysiida</taxon>
        <taxon>Aplysioidea</taxon>
        <taxon>Aplysiidae</taxon>
        <taxon>Aplysia</taxon>
    </lineage>
</organism>
<proteinExistence type="predicted"/>
<comment type="subcellular location">
    <subcellularLocation>
        <location evidence="1">Cytoplasm</location>
        <location evidence="1">Cytoskeleton</location>
        <location evidence="1">Cilium axoneme</location>
    </subcellularLocation>
</comment>
<dbReference type="Gene3D" id="1.25.40.10">
    <property type="entry name" value="Tetratricopeptide repeat domain"/>
    <property type="match status" value="1"/>
</dbReference>
<dbReference type="InterPro" id="IPR040111">
    <property type="entry name" value="ODAD4"/>
</dbReference>
<dbReference type="Pfam" id="PF12862">
    <property type="entry name" value="ANAPC5"/>
    <property type="match status" value="1"/>
</dbReference>
<feature type="region of interest" description="Disordered" evidence="5">
    <location>
        <begin position="343"/>
        <end position="401"/>
    </location>
</feature>
<name>A0ABM1VTX8_APLCA</name>
<evidence type="ECO:0000256" key="2">
    <source>
        <dbReference type="ARBA" id="ARBA00034139"/>
    </source>
</evidence>
<sequence length="445" mass="50483">MKFRLPKRQKRKRLEVLMGLERDCTDINFQFQSLNKNSPRSASQLDRHTPEPVGALPILRETGKGRGGKGGRATFVGLDSTARDQKREMTRFINKEMDSIDEAFTILSPAFKAGEFEDCRSKAEQCLETVREMEGEDINRSEVMASLHSCIGNACIAMNDFETALIHHTQALSIGETERLHEVINRSLGHLGRMYIIQKRFNRALEVFARKAPTVVSAEEVAQVFHEIGNCFLALGHLDYARDCGKKALRAAEDADIHYFKFQSWVLIAVAESRMKHHDEAYKAFQHALELAKQKDDQESVTVILYAMEHLSKTITSIMRKREILNDRLMSRSKTQTVIDLNRRPHAARQKKRKKKGSRREATTLDGDEENAVTAARQNTMLVVEPATTGDEREVDEQHNRGQTLIIINNVMEKKEEAVEEKQEVEVEGGAGEREGSHTKVRAGE</sequence>
<dbReference type="InterPro" id="IPR026000">
    <property type="entry name" value="Apc5_dom"/>
</dbReference>
<reference evidence="8" key="1">
    <citation type="submission" date="2025-08" db="UniProtKB">
        <authorList>
            <consortium name="RefSeq"/>
        </authorList>
    </citation>
    <scope>IDENTIFICATION</scope>
</reference>
<dbReference type="Proteomes" id="UP000694888">
    <property type="component" value="Unplaced"/>
</dbReference>
<accession>A0ABM1VTX8</accession>
<feature type="repeat" description="TPR" evidence="4">
    <location>
        <begin position="262"/>
        <end position="295"/>
    </location>
</feature>
<dbReference type="InterPro" id="IPR019734">
    <property type="entry name" value="TPR_rpt"/>
</dbReference>
<keyword evidence="4" id="KW-0802">TPR repeat</keyword>
<dbReference type="InterPro" id="IPR011990">
    <property type="entry name" value="TPR-like_helical_dom_sf"/>
</dbReference>
<protein>
    <recommendedName>
        <fullName evidence="2">Outer dynein arm-docking complex subunit 4</fullName>
    </recommendedName>
    <alternativeName>
        <fullName evidence="3">Tetratricopeptide repeat protein 25</fullName>
    </alternativeName>
</protein>